<feature type="binding site" evidence="4">
    <location>
        <position position="11"/>
    </location>
    <ligand>
        <name>Zn(2+)</name>
        <dbReference type="ChEBI" id="CHEBI:29105"/>
    </ligand>
</feature>
<dbReference type="EMBL" id="MSDW01000001">
    <property type="protein sequence ID" value="OKY78585.1"/>
    <property type="molecule type" value="Genomic_DNA"/>
</dbReference>
<evidence type="ECO:0000256" key="4">
    <source>
        <dbReference type="HAMAP-Rule" id="MF_01476"/>
    </source>
</evidence>
<evidence type="ECO:0000313" key="6">
    <source>
        <dbReference type="Proteomes" id="UP000185744"/>
    </source>
</evidence>
<comment type="similarity">
    <text evidence="1 4">Belongs to the eukaryotic ribosomal protein eL42 family.</text>
</comment>
<evidence type="ECO:0000256" key="1">
    <source>
        <dbReference type="ARBA" id="ARBA00009364"/>
    </source>
</evidence>
<keyword evidence="4" id="KW-0479">Metal-binding</keyword>
<dbReference type="InterPro" id="IPR000552">
    <property type="entry name" value="Ribosomal_eL44"/>
</dbReference>
<dbReference type="NCBIfam" id="NF004425">
    <property type="entry name" value="PRK05767.1"/>
    <property type="match status" value="1"/>
</dbReference>
<dbReference type="Gene3D" id="3.10.450.80">
    <property type="match status" value="1"/>
</dbReference>
<dbReference type="GO" id="GO:0008270">
    <property type="term" value="F:zinc ion binding"/>
    <property type="evidence" value="ECO:0007669"/>
    <property type="project" value="UniProtKB-UniRule"/>
</dbReference>
<keyword evidence="2 4" id="KW-0689">Ribosomal protein</keyword>
<sequence>MKMPRRIRTYCPYCNEHNEHEVEKVRNNPPSEMKWGQRQFRRVTSGYRGYPRPLPTGGKPTQKTDLRFRCNECGKAHSRKGFRTSRLELEG</sequence>
<dbReference type="GO" id="GO:0005840">
    <property type="term" value="C:ribosome"/>
    <property type="evidence" value="ECO:0007669"/>
    <property type="project" value="UniProtKB-KW"/>
</dbReference>
<name>A0A1Q6DW41_METT1</name>
<keyword evidence="4" id="KW-0699">rRNA-binding</keyword>
<keyword evidence="4" id="KW-0862">Zinc</keyword>
<dbReference type="SUPFAM" id="SSF57829">
    <property type="entry name" value="Zn-binding ribosomal proteins"/>
    <property type="match status" value="1"/>
</dbReference>
<dbReference type="PANTHER" id="PTHR10369">
    <property type="entry name" value="60S RIBOSOMAL PROTEIN L36A/L44"/>
    <property type="match status" value="1"/>
</dbReference>
<dbReference type="InParanoid" id="A0A1Q6DW41"/>
<comment type="caution">
    <text evidence="5">The sequence shown here is derived from an EMBL/GenBank/DDBJ whole genome shotgun (WGS) entry which is preliminary data.</text>
</comment>
<reference evidence="5" key="1">
    <citation type="submission" date="2016-12" db="EMBL/GenBank/DDBJ databases">
        <title>Discovery of methanogenic haloarchaea.</title>
        <authorList>
            <person name="Sorokin D.Y."/>
            <person name="Makarova K.S."/>
            <person name="Abbas B."/>
            <person name="Ferrer M."/>
            <person name="Golyshin P.N."/>
        </authorList>
    </citation>
    <scope>NUCLEOTIDE SEQUENCE [LARGE SCALE GENOMIC DNA]</scope>
    <source>
        <strain evidence="5">HMET1</strain>
    </source>
</reference>
<keyword evidence="4" id="KW-0863">Zinc-finger</keyword>
<dbReference type="FunCoup" id="A0A1Q6DW41">
    <property type="interactions" value="133"/>
</dbReference>
<dbReference type="HAMAP" id="MF_01476">
    <property type="entry name" value="Ribosomal_L44e"/>
    <property type="match status" value="1"/>
</dbReference>
<feature type="binding site" evidence="4">
    <location>
        <position position="73"/>
    </location>
    <ligand>
        <name>Zn(2+)</name>
        <dbReference type="ChEBI" id="CHEBI:29105"/>
    </ligand>
</feature>
<accession>A0A1Q6DW41</accession>
<dbReference type="AlphaFoldDB" id="A0A1Q6DW41"/>
<gene>
    <name evidence="4" type="primary">rpl44e</name>
    <name evidence="5" type="ORF">BTN85_1082</name>
</gene>
<protein>
    <recommendedName>
        <fullName evidence="4">Large ribosomal subunit protein eL42</fullName>
    </recommendedName>
</protein>
<feature type="binding site" evidence="4">
    <location>
        <position position="70"/>
    </location>
    <ligand>
        <name>Zn(2+)</name>
        <dbReference type="ChEBI" id="CHEBI:29105"/>
    </ligand>
</feature>
<keyword evidence="6" id="KW-1185">Reference proteome</keyword>
<dbReference type="STRING" id="1903181.BTN85_1082"/>
<dbReference type="InterPro" id="IPR053708">
    <property type="entry name" value="Ribosomal_LSU_eL42"/>
</dbReference>
<dbReference type="GO" id="GO:1990904">
    <property type="term" value="C:ribonucleoprotein complex"/>
    <property type="evidence" value="ECO:0007669"/>
    <property type="project" value="UniProtKB-KW"/>
</dbReference>
<dbReference type="Pfam" id="PF00935">
    <property type="entry name" value="Ribosomal_L44"/>
    <property type="match status" value="1"/>
</dbReference>
<comment type="function">
    <text evidence="4">Binds to the 23S rRNA.</text>
</comment>
<evidence type="ECO:0000313" key="5">
    <source>
        <dbReference type="EMBL" id="OKY78585.1"/>
    </source>
</evidence>
<proteinExistence type="inferred from homology"/>
<organism evidence="5 6">
    <name type="scientific">Methanohalarchaeum thermophilum</name>
    <dbReference type="NCBI Taxonomy" id="1903181"/>
    <lineage>
        <taxon>Archaea</taxon>
        <taxon>Methanobacteriati</taxon>
        <taxon>Methanobacteriota</taxon>
        <taxon>Methanonatronarchaeia</taxon>
        <taxon>Methanonatronarchaeales</taxon>
        <taxon>Methanonatronarchaeaceae</taxon>
        <taxon>Candidatus Methanohalarchaeum</taxon>
    </lineage>
</organism>
<keyword evidence="4" id="KW-0694">RNA-binding</keyword>
<comment type="caution">
    <text evidence="4">Lacks conserved residue(s) required for the propagation of feature annotation.</text>
</comment>
<evidence type="ECO:0000256" key="3">
    <source>
        <dbReference type="ARBA" id="ARBA00023274"/>
    </source>
</evidence>
<keyword evidence="3 4" id="KW-0687">Ribonucleoprotein</keyword>
<comment type="cofactor">
    <cofactor evidence="4">
        <name>Zn(2+)</name>
        <dbReference type="ChEBI" id="CHEBI:29105"/>
    </cofactor>
    <text evidence="4">Binds 1 zinc ion per subunit.</text>
</comment>
<dbReference type="InterPro" id="IPR011332">
    <property type="entry name" value="Ribosomal_zn-bd"/>
</dbReference>
<comment type="subunit">
    <text evidence="4">Part of the 50S ribosomal subunit.</text>
</comment>
<dbReference type="GO" id="GO:0003735">
    <property type="term" value="F:structural constituent of ribosome"/>
    <property type="evidence" value="ECO:0007669"/>
    <property type="project" value="InterPro"/>
</dbReference>
<feature type="binding site" evidence="4">
    <location>
        <position position="14"/>
    </location>
    <ligand>
        <name>Zn(2+)</name>
        <dbReference type="ChEBI" id="CHEBI:29105"/>
    </ligand>
</feature>
<dbReference type="GO" id="GO:0006412">
    <property type="term" value="P:translation"/>
    <property type="evidence" value="ECO:0007669"/>
    <property type="project" value="UniProtKB-UniRule"/>
</dbReference>
<dbReference type="GO" id="GO:0070180">
    <property type="term" value="F:large ribosomal subunit rRNA binding"/>
    <property type="evidence" value="ECO:0007669"/>
    <property type="project" value="UniProtKB-UniRule"/>
</dbReference>
<evidence type="ECO:0000256" key="2">
    <source>
        <dbReference type="ARBA" id="ARBA00022980"/>
    </source>
</evidence>
<dbReference type="Proteomes" id="UP000185744">
    <property type="component" value="Unassembled WGS sequence"/>
</dbReference>